<reference evidence="4" key="1">
    <citation type="submission" date="2022-06" db="EMBL/GenBank/DDBJ databases">
        <title>Solitalea sp. MAHUQ-68 isolated from rhizospheric soil.</title>
        <authorList>
            <person name="Huq M.A."/>
        </authorList>
    </citation>
    <scope>NUCLEOTIDE SEQUENCE</scope>
    <source>
        <strain evidence="4">MAHUQ-68</strain>
    </source>
</reference>
<keyword evidence="5" id="KW-1185">Reference proteome</keyword>
<feature type="domain" description="AB hydrolase-1" evidence="3">
    <location>
        <begin position="79"/>
        <end position="330"/>
    </location>
</feature>
<dbReference type="InterPro" id="IPR002410">
    <property type="entry name" value="Peptidase_S33"/>
</dbReference>
<dbReference type="RefSeq" id="WP_252586495.1">
    <property type="nucleotide sequence ID" value="NZ_JAMWYS010000024.1"/>
</dbReference>
<evidence type="ECO:0000256" key="1">
    <source>
        <dbReference type="ARBA" id="ARBA00010088"/>
    </source>
</evidence>
<dbReference type="Proteomes" id="UP001155182">
    <property type="component" value="Unassembled WGS sequence"/>
</dbReference>
<dbReference type="InterPro" id="IPR000073">
    <property type="entry name" value="AB_hydrolase_1"/>
</dbReference>
<gene>
    <name evidence="4" type="ORF">NF867_04970</name>
</gene>
<comment type="similarity">
    <text evidence="1">Belongs to the peptidase S33 family.</text>
</comment>
<dbReference type="InterPro" id="IPR005945">
    <property type="entry name" value="Pro_imino_pep"/>
</dbReference>
<accession>A0A9X2F078</accession>
<comment type="caution">
    <text evidence="4">The sequence shown here is derived from an EMBL/GenBank/DDBJ whole genome shotgun (WGS) entry which is preliminary data.</text>
</comment>
<dbReference type="PANTHER" id="PTHR43798:SF31">
    <property type="entry name" value="AB HYDROLASE SUPERFAMILY PROTEIN YCLE"/>
    <property type="match status" value="1"/>
</dbReference>
<dbReference type="SUPFAM" id="SSF53474">
    <property type="entry name" value="alpha/beta-Hydrolases"/>
    <property type="match status" value="1"/>
</dbReference>
<sequence>MKIIRLSILILLACTAIFIISCNGNKSNTEILETANNNYFNNADTGVQTGGVKIIPIQTPKGKFNIWTKTIGNNPKIKVLLLNGGPGATHEYFECFESFFPKEGIEFIYYDQLGCGNSDNPNDTSMWDLPRYVEEVEQVRTALNLNKDNFYLLGHSWGGILAMEYALKYQQNLKGLVISNMMSSIPDYVKYAENVLSKQMDPKVLDSIKALEEKGAFEDPKYMELLMPNFYAVHICRIPLDKWPEPMNRSFGKMNRSLYVTMQGPSEFGASGKLINWDRKAELKTLTVPTLVIGAKYDTMDPDHMKWMSTQVQNGSFLLCPNGGHMCMYDDQKVYLNGLIKFIKESAEGKKKVDL</sequence>
<protein>
    <submittedName>
        <fullName evidence="4">Proline iminopeptidase-family hydrolase</fullName>
    </submittedName>
</protein>
<dbReference type="PROSITE" id="PS51257">
    <property type="entry name" value="PROKAR_LIPOPROTEIN"/>
    <property type="match status" value="1"/>
</dbReference>
<evidence type="ECO:0000259" key="3">
    <source>
        <dbReference type="Pfam" id="PF00561"/>
    </source>
</evidence>
<keyword evidence="2 4" id="KW-0378">Hydrolase</keyword>
<dbReference type="GO" id="GO:0006508">
    <property type="term" value="P:proteolysis"/>
    <property type="evidence" value="ECO:0007669"/>
    <property type="project" value="InterPro"/>
</dbReference>
<evidence type="ECO:0000256" key="2">
    <source>
        <dbReference type="ARBA" id="ARBA00022801"/>
    </source>
</evidence>
<evidence type="ECO:0000313" key="5">
    <source>
        <dbReference type="Proteomes" id="UP001155182"/>
    </source>
</evidence>
<dbReference type="GO" id="GO:0008233">
    <property type="term" value="F:peptidase activity"/>
    <property type="evidence" value="ECO:0007669"/>
    <property type="project" value="InterPro"/>
</dbReference>
<dbReference type="NCBIfam" id="TIGR01250">
    <property type="entry name" value="pro_imino_pep_2"/>
    <property type="match status" value="1"/>
</dbReference>
<proteinExistence type="inferred from homology"/>
<dbReference type="GO" id="GO:0016020">
    <property type="term" value="C:membrane"/>
    <property type="evidence" value="ECO:0007669"/>
    <property type="project" value="TreeGrafter"/>
</dbReference>
<dbReference type="Pfam" id="PF00561">
    <property type="entry name" value="Abhydrolase_1"/>
    <property type="match status" value="1"/>
</dbReference>
<dbReference type="PANTHER" id="PTHR43798">
    <property type="entry name" value="MONOACYLGLYCEROL LIPASE"/>
    <property type="match status" value="1"/>
</dbReference>
<dbReference type="PRINTS" id="PR00793">
    <property type="entry name" value="PROAMNOPTASE"/>
</dbReference>
<organism evidence="4 5">
    <name type="scientific">Solitalea agri</name>
    <dbReference type="NCBI Taxonomy" id="2953739"/>
    <lineage>
        <taxon>Bacteria</taxon>
        <taxon>Pseudomonadati</taxon>
        <taxon>Bacteroidota</taxon>
        <taxon>Sphingobacteriia</taxon>
        <taxon>Sphingobacteriales</taxon>
        <taxon>Sphingobacteriaceae</taxon>
        <taxon>Solitalea</taxon>
    </lineage>
</organism>
<dbReference type="InterPro" id="IPR029058">
    <property type="entry name" value="AB_hydrolase_fold"/>
</dbReference>
<name>A0A9X2F078_9SPHI</name>
<dbReference type="Gene3D" id="3.40.50.1820">
    <property type="entry name" value="alpha/beta hydrolase"/>
    <property type="match status" value="1"/>
</dbReference>
<dbReference type="InterPro" id="IPR050266">
    <property type="entry name" value="AB_hydrolase_sf"/>
</dbReference>
<dbReference type="AlphaFoldDB" id="A0A9X2F078"/>
<evidence type="ECO:0000313" key="4">
    <source>
        <dbReference type="EMBL" id="MCO4292212.1"/>
    </source>
</evidence>
<dbReference type="EMBL" id="JAMWYS010000024">
    <property type="protein sequence ID" value="MCO4292212.1"/>
    <property type="molecule type" value="Genomic_DNA"/>
</dbReference>